<accession>A0AAQ0IND7</accession>
<keyword evidence="1" id="KW-0812">Transmembrane</keyword>
<evidence type="ECO:0000313" key="3">
    <source>
        <dbReference type="Proteomes" id="UP000027121"/>
    </source>
</evidence>
<feature type="transmembrane region" description="Helical" evidence="1">
    <location>
        <begin position="12"/>
        <end position="31"/>
    </location>
</feature>
<dbReference type="GeneID" id="98283895"/>
<dbReference type="RefSeq" id="WP_010223948.1">
    <property type="nucleotide sequence ID" value="NZ_CP071706.1"/>
</dbReference>
<evidence type="ECO:0000313" key="2">
    <source>
        <dbReference type="EMBL" id="QWE81327.1"/>
    </source>
</evidence>
<dbReference type="AlphaFoldDB" id="A0AAQ0IND7"/>
<gene>
    <name evidence="2" type="ORF">BV82_16470</name>
</gene>
<sequence length="94" mass="9688">MDDPFLPQRLFALAALVVAAIGGCVFVFILLSPEGPFPGLGSALALFTLGVTNGLCLPLVGTYWWLAGKPAGAATLLILQVIGLIAFIGWFAAA</sequence>
<reference evidence="2 3" key="2">
    <citation type="journal article" date="2016" name="Front. Microbiol.">
        <title>When Genome-Based Approach Meets the 'Old but Good': Revealing Genes Involved in the Antibacterial Activity of Pseudomonas sp. P482 against Soft Rot Pathogens.</title>
        <authorList>
            <person name="Krzyzanowska D.M."/>
            <person name="Ossowicki A."/>
            <person name="Rajewska M."/>
            <person name="Maciag T."/>
            <person name="Jablonska M."/>
            <person name="Obuchowski M."/>
            <person name="Heeb S."/>
            <person name="Jafra S."/>
        </authorList>
    </citation>
    <scope>NUCLEOTIDE SEQUENCE [LARGE SCALE GENOMIC DNA]</scope>
    <source>
        <strain evidence="2 3">P482</strain>
    </source>
</reference>
<dbReference type="Proteomes" id="UP000027121">
    <property type="component" value="Chromosome"/>
</dbReference>
<proteinExistence type="predicted"/>
<feature type="transmembrane region" description="Helical" evidence="1">
    <location>
        <begin position="72"/>
        <end position="93"/>
    </location>
</feature>
<keyword evidence="3" id="KW-1185">Reference proteome</keyword>
<organism evidence="2 3">
    <name type="scientific">Pseudomonas donghuensis</name>
    <dbReference type="NCBI Taxonomy" id="1163398"/>
    <lineage>
        <taxon>Bacteria</taxon>
        <taxon>Pseudomonadati</taxon>
        <taxon>Pseudomonadota</taxon>
        <taxon>Gammaproteobacteria</taxon>
        <taxon>Pseudomonadales</taxon>
        <taxon>Pseudomonadaceae</taxon>
        <taxon>Pseudomonas</taxon>
    </lineage>
</organism>
<dbReference type="KEGG" id="pdw:BV82_16470"/>
<keyword evidence="1" id="KW-1133">Transmembrane helix</keyword>
<keyword evidence="1" id="KW-0472">Membrane</keyword>
<dbReference type="EMBL" id="CP071706">
    <property type="protein sequence ID" value="QWE81327.1"/>
    <property type="molecule type" value="Genomic_DNA"/>
</dbReference>
<evidence type="ECO:0000256" key="1">
    <source>
        <dbReference type="SAM" id="Phobius"/>
    </source>
</evidence>
<reference evidence="2 3" key="1">
    <citation type="journal article" date="2014" name="Genome Announc.">
        <title>Genome Sequence of Pseudomonas sp. Strain P482, a Tomato Rhizosphere Isolate with Broad-Spectrum Antimicrobial Activity.</title>
        <authorList>
            <person name="Krzyzanowska D.M."/>
            <person name="Ossowicki A."/>
            <person name="Jafra S."/>
        </authorList>
    </citation>
    <scope>NUCLEOTIDE SEQUENCE [LARGE SCALE GENOMIC DNA]</scope>
    <source>
        <strain evidence="2 3">P482</strain>
    </source>
</reference>
<protein>
    <submittedName>
        <fullName evidence="2">Uncharacterized protein</fullName>
    </submittedName>
</protein>
<feature type="transmembrane region" description="Helical" evidence="1">
    <location>
        <begin position="43"/>
        <end position="66"/>
    </location>
</feature>
<name>A0AAQ0IND7_9PSED</name>